<dbReference type="Proteomes" id="UP000664940">
    <property type="component" value="Unassembled WGS sequence"/>
</dbReference>
<evidence type="ECO:0000313" key="2">
    <source>
        <dbReference type="EMBL" id="KAF6125558.1"/>
    </source>
</evidence>
<name>A0A834B986_9CHIR</name>
<comment type="caution">
    <text evidence="2">The sequence shown here is derived from an EMBL/GenBank/DDBJ whole genome shotgun (WGS) entry which is preliminary data.</text>
</comment>
<organism evidence="2 3">
    <name type="scientific">Phyllostomus discolor</name>
    <name type="common">pale spear-nosed bat</name>
    <dbReference type="NCBI Taxonomy" id="89673"/>
    <lineage>
        <taxon>Eukaryota</taxon>
        <taxon>Metazoa</taxon>
        <taxon>Chordata</taxon>
        <taxon>Craniata</taxon>
        <taxon>Vertebrata</taxon>
        <taxon>Euteleostomi</taxon>
        <taxon>Mammalia</taxon>
        <taxon>Eutheria</taxon>
        <taxon>Laurasiatheria</taxon>
        <taxon>Chiroptera</taxon>
        <taxon>Yangochiroptera</taxon>
        <taxon>Phyllostomidae</taxon>
        <taxon>Phyllostominae</taxon>
        <taxon>Phyllostomus</taxon>
    </lineage>
</organism>
<proteinExistence type="predicted"/>
<accession>A0A834B986</accession>
<feature type="region of interest" description="Disordered" evidence="1">
    <location>
        <begin position="1"/>
        <end position="204"/>
    </location>
</feature>
<evidence type="ECO:0000256" key="1">
    <source>
        <dbReference type="SAM" id="MobiDB-lite"/>
    </source>
</evidence>
<feature type="compositionally biased region" description="Pro residues" evidence="1">
    <location>
        <begin position="172"/>
        <end position="187"/>
    </location>
</feature>
<dbReference type="EMBL" id="JABVXQ010000002">
    <property type="protein sequence ID" value="KAF6125558.1"/>
    <property type="molecule type" value="Genomic_DNA"/>
</dbReference>
<reference evidence="2 3" key="1">
    <citation type="journal article" date="2020" name="Nature">
        <title>Six reference-quality genomes reveal evolution of bat adaptations.</title>
        <authorList>
            <person name="Jebb D."/>
            <person name="Huang Z."/>
            <person name="Pippel M."/>
            <person name="Hughes G.M."/>
            <person name="Lavrichenko K."/>
            <person name="Devanna P."/>
            <person name="Winkler S."/>
            <person name="Jermiin L.S."/>
            <person name="Skirmuntt E.C."/>
            <person name="Katzourakis A."/>
            <person name="Burkitt-Gray L."/>
            <person name="Ray D.A."/>
            <person name="Sullivan K.A.M."/>
            <person name="Roscito J.G."/>
            <person name="Kirilenko B.M."/>
            <person name="Davalos L.M."/>
            <person name="Corthals A.P."/>
            <person name="Power M.L."/>
            <person name="Jones G."/>
            <person name="Ransome R.D."/>
            <person name="Dechmann D.K.N."/>
            <person name="Locatelli A.G."/>
            <person name="Puechmaille S.J."/>
            <person name="Fedrigo O."/>
            <person name="Jarvis E.D."/>
            <person name="Hiller M."/>
            <person name="Vernes S.C."/>
            <person name="Myers E.W."/>
            <person name="Teeling E.C."/>
        </authorList>
    </citation>
    <scope>NUCLEOTIDE SEQUENCE [LARGE SCALE GENOMIC DNA]</scope>
    <source>
        <strain evidence="2">Bat1K_MPI-CBG_1</strain>
    </source>
</reference>
<feature type="compositionally biased region" description="Low complexity" evidence="1">
    <location>
        <begin position="79"/>
        <end position="95"/>
    </location>
</feature>
<sequence>MERGAAGPARSSAPREERTAAATPAAERPPSPLADSPTRPWSPLPRLRRCGAPAGHSGPPRPGGPRRVRRGRSARDRTAAAAQQDPRRAAPGTRPSSPPRGPGAGTGSLTRGGPSLRRGSPKTRARPTVEAGKIKTRGGGAWGPRPGSRTRTSVGAQVCGSPVGCSAARRPQPGPGEPPVEEAPPPASFVEGAGAERAELEPPPRLFNSLQPFNSTSHLLGPRFSLFLFTFPSGNFKEMHYPRMDLLSA</sequence>
<protein>
    <submittedName>
        <fullName evidence="2">Uncharacterized protein</fullName>
    </submittedName>
</protein>
<dbReference type="AlphaFoldDB" id="A0A834B986"/>
<evidence type="ECO:0000313" key="3">
    <source>
        <dbReference type="Proteomes" id="UP000664940"/>
    </source>
</evidence>
<gene>
    <name evidence="2" type="ORF">HJG60_009971</name>
</gene>